<keyword evidence="2" id="KW-0472">Membrane</keyword>
<keyword evidence="6" id="KW-1185">Reference proteome</keyword>
<dbReference type="PANTHER" id="PTHR30373">
    <property type="entry name" value="UPF0603 PROTEIN YGCG"/>
    <property type="match status" value="1"/>
</dbReference>
<dbReference type="InterPro" id="IPR007621">
    <property type="entry name" value="TPM_dom"/>
</dbReference>
<evidence type="ECO:0000256" key="1">
    <source>
        <dbReference type="SAM" id="MobiDB-lite"/>
    </source>
</evidence>
<accession>A0A2T5JB10</accession>
<feature type="region of interest" description="Disordered" evidence="1">
    <location>
        <begin position="280"/>
        <end position="345"/>
    </location>
</feature>
<evidence type="ECO:0000256" key="3">
    <source>
        <dbReference type="SAM" id="SignalP"/>
    </source>
</evidence>
<dbReference type="RefSeq" id="WP_107828244.1">
    <property type="nucleotide sequence ID" value="NZ_CP160205.1"/>
</dbReference>
<feature type="domain" description="TPM" evidence="4">
    <location>
        <begin position="29"/>
        <end position="149"/>
    </location>
</feature>
<keyword evidence="3" id="KW-0732">Signal</keyword>
<evidence type="ECO:0000259" key="4">
    <source>
        <dbReference type="Pfam" id="PF04536"/>
    </source>
</evidence>
<gene>
    <name evidence="5" type="ORF">C8P68_103216</name>
</gene>
<dbReference type="Pfam" id="PF04536">
    <property type="entry name" value="TPM_phosphatase"/>
    <property type="match status" value="1"/>
</dbReference>
<dbReference type="PANTHER" id="PTHR30373:SF2">
    <property type="entry name" value="UPF0603 PROTEIN YGCG"/>
    <property type="match status" value="1"/>
</dbReference>
<dbReference type="EMBL" id="QAOQ01000003">
    <property type="protein sequence ID" value="PTQ98056.1"/>
    <property type="molecule type" value="Genomic_DNA"/>
</dbReference>
<evidence type="ECO:0000256" key="2">
    <source>
        <dbReference type="SAM" id="Phobius"/>
    </source>
</evidence>
<reference evidence="5 6" key="1">
    <citation type="submission" date="2018-04" db="EMBL/GenBank/DDBJ databases">
        <title>Genomic Encyclopedia of Archaeal and Bacterial Type Strains, Phase II (KMG-II): from individual species to whole genera.</title>
        <authorList>
            <person name="Goeker M."/>
        </authorList>
    </citation>
    <scope>NUCLEOTIDE SEQUENCE [LARGE SCALE GENOMIC DNA]</scope>
    <source>
        <strain evidence="5 6">DSM 26809</strain>
    </source>
</reference>
<evidence type="ECO:0000313" key="5">
    <source>
        <dbReference type="EMBL" id="PTQ98056.1"/>
    </source>
</evidence>
<dbReference type="Gene3D" id="3.10.310.50">
    <property type="match status" value="1"/>
</dbReference>
<feature type="compositionally biased region" description="Polar residues" evidence="1">
    <location>
        <begin position="288"/>
        <end position="308"/>
    </location>
</feature>
<proteinExistence type="predicted"/>
<evidence type="ECO:0000313" key="6">
    <source>
        <dbReference type="Proteomes" id="UP000244168"/>
    </source>
</evidence>
<keyword evidence="2" id="KW-1133">Transmembrane helix</keyword>
<organism evidence="5 6">
    <name type="scientific">Mucilaginibacter yixingensis</name>
    <dbReference type="NCBI Taxonomy" id="1295612"/>
    <lineage>
        <taxon>Bacteria</taxon>
        <taxon>Pseudomonadati</taxon>
        <taxon>Bacteroidota</taxon>
        <taxon>Sphingobacteriia</taxon>
        <taxon>Sphingobacteriales</taxon>
        <taxon>Sphingobacteriaceae</taxon>
        <taxon>Mucilaginibacter</taxon>
    </lineage>
</organism>
<dbReference type="OrthoDB" id="797162at2"/>
<feature type="transmembrane region" description="Helical" evidence="2">
    <location>
        <begin position="185"/>
        <end position="203"/>
    </location>
</feature>
<name>A0A2T5JB10_9SPHI</name>
<protein>
    <submittedName>
        <fullName evidence="5">Putative membrane protein YgcG</fullName>
    </submittedName>
</protein>
<sequence>MKKFFLLFYLLFSSVAFAQIPQPQKNTYVNDFAGVLTKSQVTELNKKIFELEKTRNVQLAIVLVNKIPVVYDIQDFAVLIGKKWHVGKNKRGIVYVAAIKQRKQRIEVASNLENVLSGDKCLSILADLKPSFKTADYNAGLQTLVTDLGNELPAVVNTPAQQATQATTVGPNNLKKDDDETLKQIIGAVVVFAPILLIILYIRNQRRKRLAYRNAMGVNDPNYFIPGQGTPGYNNDPYNGPTNGGYYGQPQSRRNWGGILGGAAAGAAAGYAGRALQDRLSGHHHSTPSDTYQQPNNSYVDNSASNEPSNWGSWGDNGGSSDDNSSYDSGFSDDSSSDSGASSDW</sequence>
<feature type="signal peptide" evidence="3">
    <location>
        <begin position="1"/>
        <end position="18"/>
    </location>
</feature>
<feature type="region of interest" description="Disordered" evidence="1">
    <location>
        <begin position="228"/>
        <end position="249"/>
    </location>
</feature>
<feature type="compositionally biased region" description="Low complexity" evidence="1">
    <location>
        <begin position="231"/>
        <end position="241"/>
    </location>
</feature>
<dbReference type="AlphaFoldDB" id="A0A2T5JB10"/>
<keyword evidence="2" id="KW-0812">Transmembrane</keyword>
<feature type="compositionally biased region" description="Low complexity" evidence="1">
    <location>
        <begin position="309"/>
        <end position="345"/>
    </location>
</feature>
<comment type="caution">
    <text evidence="5">The sequence shown here is derived from an EMBL/GenBank/DDBJ whole genome shotgun (WGS) entry which is preliminary data.</text>
</comment>
<dbReference type="Proteomes" id="UP000244168">
    <property type="component" value="Unassembled WGS sequence"/>
</dbReference>
<feature type="chain" id="PRO_5015669065" evidence="3">
    <location>
        <begin position="19"/>
        <end position="345"/>
    </location>
</feature>